<accession>A0ACC3YLQ4</accession>
<dbReference type="EMBL" id="VUJX02000008">
    <property type="protein sequence ID" value="KAL0932737.1"/>
    <property type="molecule type" value="Genomic_DNA"/>
</dbReference>
<sequence length="724" mass="80947">MQGQESPLYERLPKDCEYESSNNWQAMEQIHVSTVMYATSKTNLIDRILTYNTQRNGQACYYPPLAPRPRRTGTGNNRASSSARRLDINTNENLPLYDVWPQIARNNAMFSPTCTEHAGRDDERIDADDLGCVLQLSIPEIPQFDSYNTILDLPMPGEDALMELLNTTPSDSNSTVGLDFSFASPMPDNALPASPDGPGTRPKDCHKHSRSETTSPPNYDTLFSFNNDDNSSKPAVDVTEKTTNSTNAIDEIIHVDFAASNLYGLPNYIARDNKESRGAKMVKIVNGLKTALCGYRAMPPSKNALDVSRRFLENDVTVSLYCDACFKDCCPVSNFLTREVVDQTIQKSREPNPDPLAIAFTESIVSIGYYAMCQRSRDDLTTEEVRDAPNRLASALVLYKTIQICPSSLLKLQAILLMAVISCIYDESLVWEKITGAVCCARDLRLVHAARGQQSNMSEQEQDLAQKSVWFLYSLETEYAIHHGMLPILDLGWGSRFPSFDCGDDMIAVSYTFSELLHSILKFQYSPRALNRSTSAFDRRDRLQASCHVLNEWVNGLPAPLNEAHNAKTLQGIQDDKQLRNALRVFCMYHKAVFFIHCPWFAPFAADDGDVSGVAAQMRDRCMDRSAESAFAVVKLANSGLFWEKGLERDIGSSSARWGDMGHLLVVSLCFIVYYLVNGEMRNLKAAMPYLAFCGGLFGRLSLENDEASLLDQYLELVQVIRST</sequence>
<proteinExistence type="predicted"/>
<reference evidence="1 2" key="1">
    <citation type="journal article" date="2020" name="Phytopathology">
        <title>Genome Sequence Resources of Colletotrichum truncatum, C. plurivorum, C. musicola, and C. sojae: Four Species Pathogenic to Soybean (Glycine max).</title>
        <authorList>
            <person name="Rogerio F."/>
            <person name="Boufleur T.R."/>
            <person name="Ciampi-Guillardi M."/>
            <person name="Sukno S.A."/>
            <person name="Thon M.R."/>
            <person name="Massola Junior N.S."/>
            <person name="Baroncelli R."/>
        </authorList>
    </citation>
    <scope>NUCLEOTIDE SEQUENCE [LARGE SCALE GENOMIC DNA]</scope>
    <source>
        <strain evidence="1 2">CMES1059</strain>
    </source>
</reference>
<evidence type="ECO:0000313" key="1">
    <source>
        <dbReference type="EMBL" id="KAL0932737.1"/>
    </source>
</evidence>
<name>A0ACC3YLQ4_COLTU</name>
<keyword evidence="2" id="KW-1185">Reference proteome</keyword>
<gene>
    <name evidence="1" type="ORF">CTRU02_211700</name>
</gene>
<protein>
    <submittedName>
        <fullName evidence="1">C6 transcription factor</fullName>
    </submittedName>
</protein>
<comment type="caution">
    <text evidence="1">The sequence shown here is derived from an EMBL/GenBank/DDBJ whole genome shotgun (WGS) entry which is preliminary data.</text>
</comment>
<evidence type="ECO:0000313" key="2">
    <source>
        <dbReference type="Proteomes" id="UP000805649"/>
    </source>
</evidence>
<organism evidence="1 2">
    <name type="scientific">Colletotrichum truncatum</name>
    <name type="common">Anthracnose fungus</name>
    <name type="synonym">Colletotrichum capsici</name>
    <dbReference type="NCBI Taxonomy" id="5467"/>
    <lineage>
        <taxon>Eukaryota</taxon>
        <taxon>Fungi</taxon>
        <taxon>Dikarya</taxon>
        <taxon>Ascomycota</taxon>
        <taxon>Pezizomycotina</taxon>
        <taxon>Sordariomycetes</taxon>
        <taxon>Hypocreomycetidae</taxon>
        <taxon>Glomerellales</taxon>
        <taxon>Glomerellaceae</taxon>
        <taxon>Colletotrichum</taxon>
        <taxon>Colletotrichum truncatum species complex</taxon>
    </lineage>
</organism>
<dbReference type="Proteomes" id="UP000805649">
    <property type="component" value="Unassembled WGS sequence"/>
</dbReference>